<protein>
    <recommendedName>
        <fullName evidence="3">SAV-6107-like HEPN domain-containing protein</fullName>
    </recommendedName>
</protein>
<comment type="caution">
    <text evidence="1">The sequence shown here is derived from an EMBL/GenBank/DDBJ whole genome shotgun (WGS) entry which is preliminary data.</text>
</comment>
<sequence length="67" mass="7078">MFGDPDGLIAALRYRWNLTMQAQADELAGADGDAYERALINANRGVLRLLQSVDRGVTVAASAVAAS</sequence>
<evidence type="ECO:0008006" key="3">
    <source>
        <dbReference type="Google" id="ProtNLM"/>
    </source>
</evidence>
<dbReference type="Proteomes" id="UP001501183">
    <property type="component" value="Unassembled WGS sequence"/>
</dbReference>
<dbReference type="EMBL" id="BAABFB010000010">
    <property type="protein sequence ID" value="GAA4471855.1"/>
    <property type="molecule type" value="Genomic_DNA"/>
</dbReference>
<dbReference type="RefSeq" id="WP_345341413.1">
    <property type="nucleotide sequence ID" value="NZ_BAABFB010000010.1"/>
</dbReference>
<gene>
    <name evidence="1" type="ORF">GCM10023094_03240</name>
</gene>
<evidence type="ECO:0000313" key="1">
    <source>
        <dbReference type="EMBL" id="GAA4471855.1"/>
    </source>
</evidence>
<name>A0ABP8NRL0_9NOCA</name>
<evidence type="ECO:0000313" key="2">
    <source>
        <dbReference type="Proteomes" id="UP001501183"/>
    </source>
</evidence>
<organism evidence="1 2">
    <name type="scientific">Rhodococcus olei</name>
    <dbReference type="NCBI Taxonomy" id="2161675"/>
    <lineage>
        <taxon>Bacteria</taxon>
        <taxon>Bacillati</taxon>
        <taxon>Actinomycetota</taxon>
        <taxon>Actinomycetes</taxon>
        <taxon>Mycobacteriales</taxon>
        <taxon>Nocardiaceae</taxon>
        <taxon>Rhodococcus</taxon>
    </lineage>
</organism>
<proteinExistence type="predicted"/>
<reference evidence="2" key="1">
    <citation type="journal article" date="2019" name="Int. J. Syst. Evol. Microbiol.">
        <title>The Global Catalogue of Microorganisms (GCM) 10K type strain sequencing project: providing services to taxonomists for standard genome sequencing and annotation.</title>
        <authorList>
            <consortium name="The Broad Institute Genomics Platform"/>
            <consortium name="The Broad Institute Genome Sequencing Center for Infectious Disease"/>
            <person name="Wu L."/>
            <person name="Ma J."/>
        </authorList>
    </citation>
    <scope>NUCLEOTIDE SEQUENCE [LARGE SCALE GENOMIC DNA]</scope>
    <source>
        <strain evidence="2">JCM 32206</strain>
    </source>
</reference>
<accession>A0ABP8NRL0</accession>
<keyword evidence="2" id="KW-1185">Reference proteome</keyword>